<evidence type="ECO:0000256" key="1">
    <source>
        <dbReference type="SAM" id="MobiDB-lite"/>
    </source>
</evidence>
<gene>
    <name evidence="2" type="ORF">A8E72_06315</name>
</gene>
<dbReference type="OrthoDB" id="9889666at2"/>
<dbReference type="EMBL" id="MUTJ01000020">
    <property type="protein sequence ID" value="ONU91157.1"/>
    <property type="molecule type" value="Genomic_DNA"/>
</dbReference>
<dbReference type="Proteomes" id="UP000188543">
    <property type="component" value="Unassembled WGS sequence"/>
</dbReference>
<name>A0A1V2W9B8_9BURK</name>
<accession>A0A1V2W9B8</accession>
<sequence>MTQPTRRVAHTLLQRTHTSHAKFPARQYADVVRLRTAHRAIPSFARDTRRRRDRNHALQGGL</sequence>
<reference evidence="2 3" key="1">
    <citation type="submission" date="2016-08" db="EMBL/GenBank/DDBJ databases">
        <authorList>
            <person name="Seilhamer J.J."/>
        </authorList>
    </citation>
    <scope>NUCLEOTIDE SEQUENCE [LARGE SCALE GENOMIC DNA]</scope>
    <source>
        <strain evidence="2 3">VC14762</strain>
    </source>
</reference>
<evidence type="ECO:0000313" key="2">
    <source>
        <dbReference type="EMBL" id="ONU91157.1"/>
    </source>
</evidence>
<feature type="region of interest" description="Disordered" evidence="1">
    <location>
        <begin position="43"/>
        <end position="62"/>
    </location>
</feature>
<proteinExistence type="predicted"/>
<protein>
    <submittedName>
        <fullName evidence="2">Uncharacterized protein</fullName>
    </submittedName>
</protein>
<evidence type="ECO:0000313" key="3">
    <source>
        <dbReference type="Proteomes" id="UP000188543"/>
    </source>
</evidence>
<dbReference type="AlphaFoldDB" id="A0A1V2W9B8"/>
<comment type="caution">
    <text evidence="2">The sequence shown here is derived from an EMBL/GenBank/DDBJ whole genome shotgun (WGS) entry which is preliminary data.</text>
</comment>
<organism evidence="2 3">
    <name type="scientific">Burkholderia cenocepacia</name>
    <dbReference type="NCBI Taxonomy" id="95486"/>
    <lineage>
        <taxon>Bacteria</taxon>
        <taxon>Pseudomonadati</taxon>
        <taxon>Pseudomonadota</taxon>
        <taxon>Betaproteobacteria</taxon>
        <taxon>Burkholderiales</taxon>
        <taxon>Burkholderiaceae</taxon>
        <taxon>Burkholderia</taxon>
        <taxon>Burkholderia cepacia complex</taxon>
    </lineage>
</organism>